<keyword evidence="9 11" id="KW-0472">Membrane</keyword>
<keyword evidence="8 11" id="KW-0067">ATP-binding</keyword>
<evidence type="ECO:0000256" key="8">
    <source>
        <dbReference type="ARBA" id="ARBA00022840"/>
    </source>
</evidence>
<keyword evidence="10 11" id="KW-0131">Cell cycle</keyword>
<dbReference type="EMBL" id="BPFZ01000004">
    <property type="protein sequence ID" value="GIU66766.1"/>
    <property type="molecule type" value="Genomic_DNA"/>
</dbReference>
<evidence type="ECO:0000256" key="6">
    <source>
        <dbReference type="ARBA" id="ARBA00022618"/>
    </source>
</evidence>
<evidence type="ECO:0000259" key="12">
    <source>
        <dbReference type="PROSITE" id="PS50893"/>
    </source>
</evidence>
<evidence type="ECO:0000256" key="11">
    <source>
        <dbReference type="RuleBase" id="RU365094"/>
    </source>
</evidence>
<dbReference type="InterPro" id="IPR003439">
    <property type="entry name" value="ABC_transporter-like_ATP-bd"/>
</dbReference>
<accession>A0ABQ4PUW1</accession>
<keyword evidence="5 11" id="KW-1003">Cell membrane</keyword>
<comment type="caution">
    <text evidence="13">The sequence shown here is derived from an EMBL/GenBank/DDBJ whole genome shotgun (WGS) entry which is preliminary data.</text>
</comment>
<dbReference type="GO" id="GO:0051301">
    <property type="term" value="P:cell division"/>
    <property type="evidence" value="ECO:0007669"/>
    <property type="project" value="UniProtKB-KW"/>
</dbReference>
<evidence type="ECO:0000256" key="10">
    <source>
        <dbReference type="ARBA" id="ARBA00023306"/>
    </source>
</evidence>
<name>A0ABQ4PUW1_9PROT</name>
<dbReference type="PROSITE" id="PS50893">
    <property type="entry name" value="ABC_TRANSPORTER_2"/>
    <property type="match status" value="1"/>
</dbReference>
<gene>
    <name evidence="11 13" type="primary">ftsE</name>
    <name evidence="13" type="ORF">PsB1_0920</name>
</gene>
<evidence type="ECO:0000256" key="5">
    <source>
        <dbReference type="ARBA" id="ARBA00022475"/>
    </source>
</evidence>
<dbReference type="SMART" id="SM00382">
    <property type="entry name" value="AAA"/>
    <property type="match status" value="1"/>
</dbReference>
<dbReference type="PANTHER" id="PTHR24220">
    <property type="entry name" value="IMPORT ATP-BINDING PROTEIN"/>
    <property type="match status" value="1"/>
</dbReference>
<dbReference type="GO" id="GO:0005524">
    <property type="term" value="F:ATP binding"/>
    <property type="evidence" value="ECO:0007669"/>
    <property type="project" value="UniProtKB-KW"/>
</dbReference>
<dbReference type="InterPro" id="IPR027417">
    <property type="entry name" value="P-loop_NTPase"/>
</dbReference>
<dbReference type="Proteomes" id="UP001161064">
    <property type="component" value="Unassembled WGS sequence"/>
</dbReference>
<dbReference type="PROSITE" id="PS00211">
    <property type="entry name" value="ABC_TRANSPORTER_1"/>
    <property type="match status" value="1"/>
</dbReference>
<dbReference type="PANTHER" id="PTHR24220:SF470">
    <property type="entry name" value="CELL DIVISION ATP-BINDING PROTEIN FTSE"/>
    <property type="match status" value="1"/>
</dbReference>
<reference evidence="13" key="1">
    <citation type="submission" date="2021-05" db="EMBL/GenBank/DDBJ databases">
        <authorList>
            <person name="Tanabe Y."/>
        </authorList>
    </citation>
    <scope>NUCLEOTIDE SEQUENCE</scope>
    <source>
        <strain evidence="13">BOTRYCO-1</strain>
    </source>
</reference>
<dbReference type="NCBIfam" id="TIGR02673">
    <property type="entry name" value="FtsE"/>
    <property type="match status" value="1"/>
</dbReference>
<dbReference type="Pfam" id="PF00005">
    <property type="entry name" value="ABC_tran"/>
    <property type="match status" value="1"/>
</dbReference>
<feature type="domain" description="ABC transporter" evidence="12">
    <location>
        <begin position="17"/>
        <end position="244"/>
    </location>
</feature>
<evidence type="ECO:0000313" key="14">
    <source>
        <dbReference type="Proteomes" id="UP001161064"/>
    </source>
</evidence>
<comment type="subunit">
    <text evidence="11">Homodimer. Forms a membrane-associated complex with FtsX.</text>
</comment>
<dbReference type="InterPro" id="IPR005286">
    <property type="entry name" value="Cell_div_FtsE"/>
</dbReference>
<dbReference type="InterPro" id="IPR003593">
    <property type="entry name" value="AAA+_ATPase"/>
</dbReference>
<evidence type="ECO:0000256" key="1">
    <source>
        <dbReference type="ARBA" id="ARBA00002579"/>
    </source>
</evidence>
<dbReference type="InterPro" id="IPR017871">
    <property type="entry name" value="ABC_transporter-like_CS"/>
</dbReference>
<keyword evidence="7 11" id="KW-0547">Nucleotide-binding</keyword>
<dbReference type="SUPFAM" id="SSF52540">
    <property type="entry name" value="P-loop containing nucleoside triphosphate hydrolases"/>
    <property type="match status" value="1"/>
</dbReference>
<protein>
    <recommendedName>
        <fullName evidence="4 11">Cell division ATP-binding protein FtsE</fullName>
    </recommendedName>
</protein>
<organism evidence="13 14">
    <name type="scientific">Candidatus Phycosocius spiralis</name>
    <dbReference type="NCBI Taxonomy" id="2815099"/>
    <lineage>
        <taxon>Bacteria</taxon>
        <taxon>Pseudomonadati</taxon>
        <taxon>Pseudomonadota</taxon>
        <taxon>Alphaproteobacteria</taxon>
        <taxon>Caulobacterales</taxon>
        <taxon>Caulobacterales incertae sedis</taxon>
        <taxon>Candidatus Phycosocius</taxon>
    </lineage>
</organism>
<evidence type="ECO:0000256" key="2">
    <source>
        <dbReference type="ARBA" id="ARBA00004202"/>
    </source>
</evidence>
<proteinExistence type="inferred from homology"/>
<dbReference type="InterPro" id="IPR015854">
    <property type="entry name" value="ABC_transpr_LolD-like"/>
</dbReference>
<evidence type="ECO:0000256" key="7">
    <source>
        <dbReference type="ARBA" id="ARBA00022741"/>
    </source>
</evidence>
<evidence type="ECO:0000256" key="4">
    <source>
        <dbReference type="ARBA" id="ARBA00020019"/>
    </source>
</evidence>
<comment type="subcellular location">
    <subcellularLocation>
        <location evidence="11">Cell inner membrane</location>
        <topology evidence="11">Peripheral membrane protein</topology>
        <orientation evidence="11">Cytoplasmic side</orientation>
    </subcellularLocation>
    <subcellularLocation>
        <location evidence="2">Cell membrane</location>
        <topology evidence="2">Peripheral membrane protein</topology>
    </subcellularLocation>
</comment>
<sequence length="244" mass="26484">MNHKTRTLGYRDGGPIVRFDKVGVTYGSGTQALRDVSFELESGGFYFLTGPSGAGKSTLLKLMYLALRPSVGQANLFGVNVGRASRNDLPLLRRKIGVVFQDFRLLPHLSVFENVAMPFRVRNVPLADYAEDVDDLLRWVGLGARIDALPETLSGGEQQRVAIARAVVGKPSLLIADEPTGNVDPDMGARIIRLFIELHKLGATVVIATHDLDLVRRSGAPVLRLEAGELTQAPNSSPLMKANL</sequence>
<evidence type="ECO:0000256" key="3">
    <source>
        <dbReference type="ARBA" id="ARBA00005417"/>
    </source>
</evidence>
<evidence type="ECO:0000256" key="9">
    <source>
        <dbReference type="ARBA" id="ARBA00023136"/>
    </source>
</evidence>
<evidence type="ECO:0000313" key="13">
    <source>
        <dbReference type="EMBL" id="GIU66766.1"/>
    </source>
</evidence>
<comment type="function">
    <text evidence="1">Part of the ABC transporter FtsEX involved in cellular division. Important for assembly or stability of the septal ring.</text>
</comment>
<keyword evidence="14" id="KW-1185">Reference proteome</keyword>
<keyword evidence="6 11" id="KW-0132">Cell division</keyword>
<dbReference type="Gene3D" id="3.40.50.300">
    <property type="entry name" value="P-loop containing nucleotide triphosphate hydrolases"/>
    <property type="match status" value="1"/>
</dbReference>
<dbReference type="RefSeq" id="WP_284359397.1">
    <property type="nucleotide sequence ID" value="NZ_BPFZ01000004.1"/>
</dbReference>
<reference evidence="13" key="2">
    <citation type="journal article" date="2023" name="ISME Commun">
        <title>Characterization of a bloom-associated alphaproteobacterial lineage, 'Candidatus Phycosocius': insights into freshwater algal-bacterial interactions.</title>
        <authorList>
            <person name="Tanabe Y."/>
            <person name="Yamaguchi H."/>
            <person name="Yoshida M."/>
            <person name="Kai A."/>
            <person name="Okazaki Y."/>
        </authorList>
    </citation>
    <scope>NUCLEOTIDE SEQUENCE</scope>
    <source>
        <strain evidence="13">BOTRYCO-1</strain>
    </source>
</reference>
<comment type="similarity">
    <text evidence="3 11">Belongs to the ABC transporter superfamily.</text>
</comment>